<dbReference type="AlphaFoldDB" id="A0A816L9B0"/>
<reference evidence="1" key="1">
    <citation type="submission" date="2021-01" db="EMBL/GenBank/DDBJ databases">
        <authorList>
            <consortium name="Genoscope - CEA"/>
            <person name="William W."/>
        </authorList>
    </citation>
    <scope>NUCLEOTIDE SEQUENCE</scope>
</reference>
<name>A0A816L9B0_BRANA</name>
<dbReference type="Proteomes" id="UP001295469">
    <property type="component" value="Chromosome C05"/>
</dbReference>
<gene>
    <name evidence="1" type="ORF">DARMORV10_C05P47500.1</name>
</gene>
<protein>
    <submittedName>
        <fullName evidence="1">(rape) hypothetical protein</fullName>
    </submittedName>
</protein>
<dbReference type="EMBL" id="HG994369">
    <property type="protein sequence ID" value="CAF1933220.1"/>
    <property type="molecule type" value="Genomic_DNA"/>
</dbReference>
<organism evidence="1">
    <name type="scientific">Brassica napus</name>
    <name type="common">Rape</name>
    <dbReference type="NCBI Taxonomy" id="3708"/>
    <lineage>
        <taxon>Eukaryota</taxon>
        <taxon>Viridiplantae</taxon>
        <taxon>Streptophyta</taxon>
        <taxon>Embryophyta</taxon>
        <taxon>Tracheophyta</taxon>
        <taxon>Spermatophyta</taxon>
        <taxon>Magnoliopsida</taxon>
        <taxon>eudicotyledons</taxon>
        <taxon>Gunneridae</taxon>
        <taxon>Pentapetalae</taxon>
        <taxon>rosids</taxon>
        <taxon>malvids</taxon>
        <taxon>Brassicales</taxon>
        <taxon>Brassicaceae</taxon>
        <taxon>Brassiceae</taxon>
        <taxon>Brassica</taxon>
    </lineage>
</organism>
<sequence length="40" mass="4598">MHEDVITHVSSHLSRRRVLLLQCYSRDNDSDQYIIGLGLG</sequence>
<evidence type="ECO:0000313" key="1">
    <source>
        <dbReference type="EMBL" id="CAF1933220.1"/>
    </source>
</evidence>
<proteinExistence type="predicted"/>
<accession>A0A816L9B0</accession>